<evidence type="ECO:0000256" key="3">
    <source>
        <dbReference type="ARBA" id="ARBA00022670"/>
    </source>
</evidence>
<keyword evidence="3" id="KW-0645">Protease</keyword>
<evidence type="ECO:0000256" key="1">
    <source>
        <dbReference type="ARBA" id="ARBA00001941"/>
    </source>
</evidence>
<dbReference type="InterPro" id="IPR001160">
    <property type="entry name" value="Peptidase_M20C"/>
</dbReference>
<keyword evidence="6" id="KW-0862">Zinc</keyword>
<dbReference type="FunFam" id="3.40.630.10:FF:000015">
    <property type="entry name" value="Aminoacyl-histidine dipeptidase PepD"/>
    <property type="match status" value="1"/>
</dbReference>
<evidence type="ECO:0000256" key="5">
    <source>
        <dbReference type="ARBA" id="ARBA00022801"/>
    </source>
</evidence>
<evidence type="ECO:0000256" key="9">
    <source>
        <dbReference type="SAM" id="MobiDB-lite"/>
    </source>
</evidence>
<feature type="domain" description="Peptidase M20 dimerisation" evidence="10">
    <location>
        <begin position="286"/>
        <end position="392"/>
    </location>
</feature>
<keyword evidence="8" id="KW-0170">Cobalt</keyword>
<dbReference type="GO" id="GO:0046872">
    <property type="term" value="F:metal ion binding"/>
    <property type="evidence" value="ECO:0007669"/>
    <property type="project" value="UniProtKB-KW"/>
</dbReference>
<dbReference type="Gene3D" id="3.40.630.10">
    <property type="entry name" value="Zn peptidases"/>
    <property type="match status" value="2"/>
</dbReference>
<evidence type="ECO:0000256" key="6">
    <source>
        <dbReference type="ARBA" id="ARBA00022833"/>
    </source>
</evidence>
<evidence type="ECO:0000313" key="11">
    <source>
        <dbReference type="EMBL" id="KAA6398728.1"/>
    </source>
</evidence>
<dbReference type="PANTHER" id="PTHR43501:SF1">
    <property type="entry name" value="CYTOSOL NON-SPECIFIC DIPEPTIDASE"/>
    <property type="match status" value="1"/>
</dbReference>
<comment type="cofactor">
    <cofactor evidence="2">
        <name>Zn(2+)</name>
        <dbReference type="ChEBI" id="CHEBI:29105"/>
    </cofactor>
</comment>
<reference evidence="11 12" key="1">
    <citation type="submission" date="2019-03" db="EMBL/GenBank/DDBJ databases">
        <title>Single cell metagenomics reveals metabolic interactions within the superorganism composed of flagellate Streblomastix strix and complex community of Bacteroidetes bacteria on its surface.</title>
        <authorList>
            <person name="Treitli S.C."/>
            <person name="Kolisko M."/>
            <person name="Husnik F."/>
            <person name="Keeling P."/>
            <person name="Hampl V."/>
        </authorList>
    </citation>
    <scope>NUCLEOTIDE SEQUENCE [LARGE SCALE GENOMIC DNA]</scope>
    <source>
        <strain evidence="11">ST1C</strain>
    </source>
</reference>
<proteinExistence type="predicted"/>
<organism evidence="11 12">
    <name type="scientific">Streblomastix strix</name>
    <dbReference type="NCBI Taxonomy" id="222440"/>
    <lineage>
        <taxon>Eukaryota</taxon>
        <taxon>Metamonada</taxon>
        <taxon>Preaxostyla</taxon>
        <taxon>Oxymonadida</taxon>
        <taxon>Streblomastigidae</taxon>
        <taxon>Streblomastix</taxon>
    </lineage>
</organism>
<evidence type="ECO:0000256" key="7">
    <source>
        <dbReference type="ARBA" id="ARBA00023049"/>
    </source>
</evidence>
<name>A0A5J4WUT2_9EUKA</name>
<comment type="caution">
    <text evidence="11">The sequence shown here is derived from an EMBL/GenBank/DDBJ whole genome shotgun (WGS) entry which is preliminary data.</text>
</comment>
<dbReference type="SUPFAM" id="SSF53187">
    <property type="entry name" value="Zn-dependent exopeptidases"/>
    <property type="match status" value="1"/>
</dbReference>
<dbReference type="GO" id="GO:0005829">
    <property type="term" value="C:cytosol"/>
    <property type="evidence" value="ECO:0007669"/>
    <property type="project" value="TreeGrafter"/>
</dbReference>
<keyword evidence="4" id="KW-0479">Metal-binding</keyword>
<dbReference type="GO" id="GO:0006508">
    <property type="term" value="P:proteolysis"/>
    <property type="evidence" value="ECO:0007669"/>
    <property type="project" value="UniProtKB-KW"/>
</dbReference>
<dbReference type="PANTHER" id="PTHR43501">
    <property type="entry name" value="CYTOSOL NON-SPECIFIC DIPEPTIDASE"/>
    <property type="match status" value="1"/>
</dbReference>
<sequence>MSKQIETDSKKEGPGTNIPQIIEQFEGVGSDSSFSPSPRNVEFENAKSDVKFEQDKSNIGKASLRFAGAGAEFQFKKSSIHDLFPAQLWKHFSELNNIPRESRKTEKVSKFIQQFGISLKLQVKADSLGNVLITKPASKGRENRPSVCLQSHLDMVCEKEVGSSFNFDTDPIITKIVENGEFGPKLTGNGTSIGAGVAAAMAILEDRNLIHGPIECLFTVDEEIGMIGARALSPDFITSPYLVNLDSEEDWRITVGCAGGFNFENRIQVKVDKIFNPDVHSSLKIELGGSISGHSGCDVHQGQSNNMIQLARLLRGAQEGVVAKSQRGIEKKKEKEDDNEKFKFNIYDISGGTKRNVLPQRAEVKIIIDKKNEKKFREKLEELYDDIIDEYEAVEPNLFLKIENIQISEEDQNNIITHEDTTRLISIILTTSHGILRMSPVTPGLVESSINFFGIKYKKDEEQHTIIQGFFARSSSNSQLELILNTNKARASLLGIEMSDPDSFYSGWSPDINNPLFTAAKEAFIEANAGKQPEIYCVHAGLECGILKQIYPKIFAISLGPFIQNPHTIRESLHLRSLEPFYSTVTKLLERI</sequence>
<feature type="compositionally biased region" description="Basic and acidic residues" evidence="9">
    <location>
        <begin position="1"/>
        <end position="13"/>
    </location>
</feature>
<dbReference type="OrthoDB" id="191370at2759"/>
<accession>A0A5J4WUT2</accession>
<dbReference type="Pfam" id="PF01546">
    <property type="entry name" value="Peptidase_M20"/>
    <property type="match status" value="1"/>
</dbReference>
<evidence type="ECO:0000259" key="10">
    <source>
        <dbReference type="Pfam" id="PF07687"/>
    </source>
</evidence>
<feature type="region of interest" description="Disordered" evidence="9">
    <location>
        <begin position="1"/>
        <end position="20"/>
    </location>
</feature>
<dbReference type="Proteomes" id="UP000324800">
    <property type="component" value="Unassembled WGS sequence"/>
</dbReference>
<dbReference type="AlphaFoldDB" id="A0A5J4WUT2"/>
<keyword evidence="5" id="KW-0378">Hydrolase</keyword>
<dbReference type="PRINTS" id="PR00934">
    <property type="entry name" value="XHISDIPTASE"/>
</dbReference>
<dbReference type="EMBL" id="SNRW01000895">
    <property type="protein sequence ID" value="KAA6398728.1"/>
    <property type="molecule type" value="Genomic_DNA"/>
</dbReference>
<evidence type="ECO:0000313" key="12">
    <source>
        <dbReference type="Proteomes" id="UP000324800"/>
    </source>
</evidence>
<dbReference type="Pfam" id="PF07687">
    <property type="entry name" value="M20_dimer"/>
    <property type="match status" value="1"/>
</dbReference>
<evidence type="ECO:0000256" key="8">
    <source>
        <dbReference type="ARBA" id="ARBA00023285"/>
    </source>
</evidence>
<evidence type="ECO:0000256" key="4">
    <source>
        <dbReference type="ARBA" id="ARBA00022723"/>
    </source>
</evidence>
<gene>
    <name evidence="11" type="ORF">EZS28_005744</name>
</gene>
<evidence type="ECO:0000256" key="2">
    <source>
        <dbReference type="ARBA" id="ARBA00001947"/>
    </source>
</evidence>
<dbReference type="InterPro" id="IPR011650">
    <property type="entry name" value="Peptidase_M20_dimer"/>
</dbReference>
<dbReference type="InterPro" id="IPR002933">
    <property type="entry name" value="Peptidase_M20"/>
</dbReference>
<keyword evidence="7" id="KW-0482">Metalloprotease</keyword>
<dbReference type="GO" id="GO:0070573">
    <property type="term" value="F:metallodipeptidase activity"/>
    <property type="evidence" value="ECO:0007669"/>
    <property type="project" value="TreeGrafter"/>
</dbReference>
<protein>
    <submittedName>
        <fullName evidence="11">Putative Cytosol non-specific dipeptidase</fullName>
    </submittedName>
</protein>
<comment type="cofactor">
    <cofactor evidence="1">
        <name>Co(2+)</name>
        <dbReference type="ChEBI" id="CHEBI:48828"/>
    </cofactor>
</comment>